<dbReference type="Proteomes" id="UP000650424">
    <property type="component" value="Unassembled WGS sequence"/>
</dbReference>
<dbReference type="PROSITE" id="PS50949">
    <property type="entry name" value="HTH_GNTR"/>
    <property type="match status" value="1"/>
</dbReference>
<evidence type="ECO:0000256" key="2">
    <source>
        <dbReference type="ARBA" id="ARBA00022898"/>
    </source>
</evidence>
<evidence type="ECO:0000256" key="1">
    <source>
        <dbReference type="ARBA" id="ARBA00005384"/>
    </source>
</evidence>
<dbReference type="Gene3D" id="1.10.10.10">
    <property type="entry name" value="Winged helix-like DNA-binding domain superfamily/Winged helix DNA-binding domain"/>
    <property type="match status" value="1"/>
</dbReference>
<dbReference type="InterPro" id="IPR004839">
    <property type="entry name" value="Aminotransferase_I/II_large"/>
</dbReference>
<dbReference type="InterPro" id="IPR000524">
    <property type="entry name" value="Tscrpt_reg_HTH_GntR"/>
</dbReference>
<dbReference type="Pfam" id="PF00392">
    <property type="entry name" value="GntR"/>
    <property type="match status" value="1"/>
</dbReference>
<evidence type="ECO:0000256" key="4">
    <source>
        <dbReference type="ARBA" id="ARBA00023125"/>
    </source>
</evidence>
<dbReference type="RefSeq" id="WP_186948033.1">
    <property type="nucleotide sequence ID" value="NZ_JACOGF010000007.1"/>
</dbReference>
<keyword evidence="7" id="KW-0808">Transferase</keyword>
<dbReference type="Gene3D" id="3.40.640.10">
    <property type="entry name" value="Type I PLP-dependent aspartate aminotransferase-like (Major domain)"/>
    <property type="match status" value="1"/>
</dbReference>
<accession>A0ABR6ZSA4</accession>
<gene>
    <name evidence="7" type="ORF">H8L32_14825</name>
</gene>
<dbReference type="InterPro" id="IPR036390">
    <property type="entry name" value="WH_DNA-bd_sf"/>
</dbReference>
<name>A0ABR6ZSA4_9BURK</name>
<keyword evidence="3" id="KW-0805">Transcription regulation</keyword>
<dbReference type="GO" id="GO:0008483">
    <property type="term" value="F:transaminase activity"/>
    <property type="evidence" value="ECO:0007669"/>
    <property type="project" value="UniProtKB-KW"/>
</dbReference>
<dbReference type="Pfam" id="PF00155">
    <property type="entry name" value="Aminotran_1_2"/>
    <property type="match status" value="1"/>
</dbReference>
<dbReference type="SUPFAM" id="SSF53383">
    <property type="entry name" value="PLP-dependent transferases"/>
    <property type="match status" value="1"/>
</dbReference>
<keyword evidence="2" id="KW-0663">Pyridoxal phosphate</keyword>
<dbReference type="SUPFAM" id="SSF46785">
    <property type="entry name" value="Winged helix' DNA-binding domain"/>
    <property type="match status" value="1"/>
</dbReference>
<evidence type="ECO:0000313" key="8">
    <source>
        <dbReference type="Proteomes" id="UP000650424"/>
    </source>
</evidence>
<keyword evidence="8" id="KW-1185">Reference proteome</keyword>
<dbReference type="CDD" id="cd00609">
    <property type="entry name" value="AAT_like"/>
    <property type="match status" value="1"/>
</dbReference>
<feature type="domain" description="HTH gntR-type" evidence="6">
    <location>
        <begin position="18"/>
        <end position="86"/>
    </location>
</feature>
<dbReference type="InterPro" id="IPR015424">
    <property type="entry name" value="PyrdxlP-dep_Trfase"/>
</dbReference>
<dbReference type="PANTHER" id="PTHR46577">
    <property type="entry name" value="HTH-TYPE TRANSCRIPTIONAL REGULATORY PROTEIN GABR"/>
    <property type="match status" value="1"/>
</dbReference>
<keyword evidence="4" id="KW-0238">DNA-binding</keyword>
<dbReference type="CDD" id="cd07377">
    <property type="entry name" value="WHTH_GntR"/>
    <property type="match status" value="1"/>
</dbReference>
<dbReference type="InterPro" id="IPR036388">
    <property type="entry name" value="WH-like_DNA-bd_sf"/>
</dbReference>
<proteinExistence type="inferred from homology"/>
<sequence length="508" mass="56292">MHQSSLIANIALDRRHDMPLYRQLYGEIRKAILGGQMLPGMQLPPSREFCLALDISRQTVLNAYDQLLAEGYLRGSVGQGTFVNEDLPAQVQTRKFRDVQVADSVVAEEQRGLSQRGRRHIDPRGSTRFHEGPVRAFRVSMPDLGLFPFDVWARLEARHCRHHKGQLGYGDPAGYRPLRELLAVYLKAARGVNCTPAQILITSGSQQALYLLSTMLLDVGEQAWVESPCYRGTTAALHAAQAQMCPVPVDAEGMDIAYAAGHFPDAKLVFVTPSHQMPLGMTMSLQRRMALLEWAQQNAAWIVEDDYDSEYRFGSSPLASLQSLDTRQCVIYVGTLSKVLFPGLRLGYMVLPETLREPLIQGKSVIDKHTAVMPQMVLADFIAEGHFGRHIKRTRKIYAERQACLVNCLRRVLDDELECGAQDGGLDLAVYFKKSRDEERIIQAGLALGLELRGLSHYVGIPGQVGKAAGHPSGLLLGFAALDVAEIERSVMLLASVFNNDQGFTHTA</sequence>
<protein>
    <submittedName>
        <fullName evidence="7">PLP-dependent aminotransferase family protein</fullName>
    </submittedName>
</protein>
<dbReference type="InterPro" id="IPR015421">
    <property type="entry name" value="PyrdxlP-dep_Trfase_major"/>
</dbReference>
<dbReference type="InterPro" id="IPR051446">
    <property type="entry name" value="HTH_trans_reg/aminotransferase"/>
</dbReference>
<dbReference type="PANTHER" id="PTHR46577:SF1">
    <property type="entry name" value="HTH-TYPE TRANSCRIPTIONAL REGULATORY PROTEIN GABR"/>
    <property type="match status" value="1"/>
</dbReference>
<comment type="caution">
    <text evidence="7">The sequence shown here is derived from an EMBL/GenBank/DDBJ whole genome shotgun (WGS) entry which is preliminary data.</text>
</comment>
<evidence type="ECO:0000259" key="6">
    <source>
        <dbReference type="PROSITE" id="PS50949"/>
    </source>
</evidence>
<dbReference type="EMBL" id="JACOGF010000007">
    <property type="protein sequence ID" value="MBC3918766.1"/>
    <property type="molecule type" value="Genomic_DNA"/>
</dbReference>
<keyword evidence="7" id="KW-0032">Aminotransferase</keyword>
<reference evidence="7 8" key="1">
    <citation type="submission" date="2020-08" db="EMBL/GenBank/DDBJ databases">
        <title>Novel species isolated from subtropical streams in China.</title>
        <authorList>
            <person name="Lu H."/>
        </authorList>
    </citation>
    <scope>NUCLEOTIDE SEQUENCE [LARGE SCALE GENOMIC DNA]</scope>
    <source>
        <strain evidence="7 8">CY18W</strain>
    </source>
</reference>
<evidence type="ECO:0000256" key="5">
    <source>
        <dbReference type="ARBA" id="ARBA00023163"/>
    </source>
</evidence>
<organism evidence="7 8">
    <name type="scientific">Undibacterium hunanense</name>
    <dbReference type="NCBI Taxonomy" id="2762292"/>
    <lineage>
        <taxon>Bacteria</taxon>
        <taxon>Pseudomonadati</taxon>
        <taxon>Pseudomonadota</taxon>
        <taxon>Betaproteobacteria</taxon>
        <taxon>Burkholderiales</taxon>
        <taxon>Oxalobacteraceae</taxon>
        <taxon>Undibacterium</taxon>
    </lineage>
</organism>
<evidence type="ECO:0000256" key="3">
    <source>
        <dbReference type="ARBA" id="ARBA00023015"/>
    </source>
</evidence>
<comment type="similarity">
    <text evidence="1">In the C-terminal section; belongs to the class-I pyridoxal-phosphate-dependent aminotransferase family.</text>
</comment>
<keyword evidence="5" id="KW-0804">Transcription</keyword>
<dbReference type="SMART" id="SM00345">
    <property type="entry name" value="HTH_GNTR"/>
    <property type="match status" value="1"/>
</dbReference>
<evidence type="ECO:0000313" key="7">
    <source>
        <dbReference type="EMBL" id="MBC3918766.1"/>
    </source>
</evidence>